<reference evidence="3" key="1">
    <citation type="submission" date="2020-02" db="EMBL/GenBank/DDBJ databases">
        <authorList>
            <person name="Meier V. D."/>
        </authorList>
    </citation>
    <scope>NUCLEOTIDE SEQUENCE</scope>
    <source>
        <strain evidence="3">AVDCRST_MAG89</strain>
    </source>
</reference>
<dbReference type="AlphaFoldDB" id="A0A6J4M4W5"/>
<protein>
    <submittedName>
        <fullName evidence="3">Uncharacterized protein</fullName>
    </submittedName>
</protein>
<dbReference type="EMBL" id="CADCTV010000641">
    <property type="protein sequence ID" value="CAA9350075.1"/>
    <property type="molecule type" value="Genomic_DNA"/>
</dbReference>
<keyword evidence="2" id="KW-0732">Signal</keyword>
<feature type="compositionally biased region" description="Pro residues" evidence="1">
    <location>
        <begin position="223"/>
        <end position="234"/>
    </location>
</feature>
<organism evidence="3">
    <name type="scientific">uncultured Gemmatimonadota bacterium</name>
    <dbReference type="NCBI Taxonomy" id="203437"/>
    <lineage>
        <taxon>Bacteria</taxon>
        <taxon>Pseudomonadati</taxon>
        <taxon>Gemmatimonadota</taxon>
        <taxon>environmental samples</taxon>
    </lineage>
</organism>
<evidence type="ECO:0000256" key="1">
    <source>
        <dbReference type="SAM" id="MobiDB-lite"/>
    </source>
</evidence>
<proteinExistence type="predicted"/>
<evidence type="ECO:0000313" key="3">
    <source>
        <dbReference type="EMBL" id="CAA9350075.1"/>
    </source>
</evidence>
<feature type="chain" id="PRO_5026699583" evidence="2">
    <location>
        <begin position="23"/>
        <end position="365"/>
    </location>
</feature>
<evidence type="ECO:0000256" key="2">
    <source>
        <dbReference type="SAM" id="SignalP"/>
    </source>
</evidence>
<accession>A0A6J4M4W5</accession>
<feature type="region of interest" description="Disordered" evidence="1">
    <location>
        <begin position="208"/>
        <end position="234"/>
    </location>
</feature>
<name>A0A6J4M4W5_9BACT</name>
<feature type="signal peptide" evidence="2">
    <location>
        <begin position="1"/>
        <end position="22"/>
    </location>
</feature>
<gene>
    <name evidence="3" type="ORF">AVDCRST_MAG89-3077</name>
</gene>
<sequence length="365" mass="37970">MTITRHRVLRSVAGLAALAALAEPAQGQRVLSGFPRSDQSDVAGVNLTSSDLVNWEPGTAKSFSCSVAWGVRTASESVESDLRAGGGSLGTNGTSSDLLILLTREEGIEGARERIVAALTAPGGSSRRAARSLVRSLEGLLDRTGQMDPADPGIAGPTQTNQAVSRYNDFVDASSMEYLQNQPAELRGIRTVLGRLVTAARDHDGRQAAPMAGEASGGLACAPPAPAPPPPPPPPPPVAFSMCMVQGSGPVNVFALRDATTGDTSVMMGGERRSLAEAYPTVALAPSMGWYSADEKVTVNGQTYVKYGLPRTLLPGSVVPAGEFGGVSVYGAPGVAAPGSIYLPVARDCVFHEYRREREVKSVRG</sequence>